<reference evidence="1 2" key="1">
    <citation type="submission" date="2015-04" db="EMBL/GenBank/DDBJ databases">
        <title>The complete genome sequence of the rumen methanogen Methanobrevibacter millerae SM9.</title>
        <authorList>
            <person name="Leahy S.C."/>
            <person name="Kelly W.J."/>
            <person name="Pacheco D.M."/>
            <person name="Li D."/>
            <person name="Altermann E."/>
            <person name="Attwood G.T."/>
        </authorList>
    </citation>
    <scope>NUCLEOTIDE SEQUENCE [LARGE SCALE GENOMIC DNA]</scope>
    <source>
        <strain evidence="1 2">SM9</strain>
    </source>
</reference>
<dbReference type="AlphaFoldDB" id="A0A0U3E5N0"/>
<dbReference type="KEGG" id="mmil:sm9_0438"/>
<dbReference type="PATRIC" id="fig|230361.4.peg.452"/>
<dbReference type="RefSeq" id="WP_157064640.1">
    <property type="nucleotide sequence ID" value="NZ_CP011266.1"/>
</dbReference>
<accession>A0A0U3E5N0</accession>
<sequence length="52" mass="6216">MKYIKYFETLEEYETWINVEENAREVYENEEKICVDGVILSHTNDEAIADDI</sequence>
<dbReference type="Proteomes" id="UP000067738">
    <property type="component" value="Chromosome"/>
</dbReference>
<evidence type="ECO:0000313" key="2">
    <source>
        <dbReference type="Proteomes" id="UP000067738"/>
    </source>
</evidence>
<dbReference type="GeneID" id="43131685"/>
<name>A0A0U3E5N0_9EURY</name>
<organism evidence="1 2">
    <name type="scientific">Methanobrevibacter millerae</name>
    <dbReference type="NCBI Taxonomy" id="230361"/>
    <lineage>
        <taxon>Archaea</taxon>
        <taxon>Methanobacteriati</taxon>
        <taxon>Methanobacteriota</taxon>
        <taxon>Methanomada group</taxon>
        <taxon>Methanobacteria</taxon>
        <taxon>Methanobacteriales</taxon>
        <taxon>Methanobacteriaceae</taxon>
        <taxon>Methanobrevibacter</taxon>
    </lineage>
</organism>
<gene>
    <name evidence="1" type="ORF">sm9_0438</name>
</gene>
<evidence type="ECO:0000313" key="1">
    <source>
        <dbReference type="EMBL" id="ALT68240.1"/>
    </source>
</evidence>
<protein>
    <submittedName>
        <fullName evidence="1">Uncharacterized protein</fullName>
    </submittedName>
</protein>
<proteinExistence type="predicted"/>
<keyword evidence="2" id="KW-1185">Reference proteome</keyword>
<dbReference type="EMBL" id="CP011266">
    <property type="protein sequence ID" value="ALT68240.1"/>
    <property type="molecule type" value="Genomic_DNA"/>
</dbReference>